<reference evidence="3" key="2">
    <citation type="submission" date="2023-01" db="EMBL/GenBank/DDBJ databases">
        <authorList>
            <person name="Sun Q."/>
            <person name="Evtushenko L."/>
        </authorList>
    </citation>
    <scope>NUCLEOTIDE SEQUENCE</scope>
    <source>
        <strain evidence="3">VKM B-2789</strain>
    </source>
</reference>
<dbReference type="RefSeq" id="WP_213364370.1">
    <property type="nucleotide sequence ID" value="NZ_BSFM01000010.1"/>
</dbReference>
<feature type="region of interest" description="Disordered" evidence="1">
    <location>
        <begin position="29"/>
        <end position="53"/>
    </location>
</feature>
<protein>
    <submittedName>
        <fullName evidence="3">Uncharacterized protein</fullName>
    </submittedName>
</protein>
<evidence type="ECO:0000313" key="4">
    <source>
        <dbReference type="Proteomes" id="UP001143330"/>
    </source>
</evidence>
<feature type="compositionally biased region" description="Basic and acidic residues" evidence="1">
    <location>
        <begin position="103"/>
        <end position="113"/>
    </location>
</feature>
<dbReference type="EMBL" id="BSFM01000010">
    <property type="protein sequence ID" value="GLK83747.1"/>
    <property type="molecule type" value="Genomic_DNA"/>
</dbReference>
<reference evidence="3" key="1">
    <citation type="journal article" date="2014" name="Int. J. Syst. Evol. Microbiol.">
        <title>Complete genome sequence of Corynebacterium casei LMG S-19264T (=DSM 44701T), isolated from a smear-ripened cheese.</title>
        <authorList>
            <consortium name="US DOE Joint Genome Institute (JGI-PGF)"/>
            <person name="Walter F."/>
            <person name="Albersmeier A."/>
            <person name="Kalinowski J."/>
            <person name="Ruckert C."/>
        </authorList>
    </citation>
    <scope>NUCLEOTIDE SEQUENCE</scope>
    <source>
        <strain evidence="3">VKM B-2789</strain>
    </source>
</reference>
<accession>A0A9W6JV59</accession>
<comment type="caution">
    <text evidence="3">The sequence shown here is derived from an EMBL/GenBank/DDBJ whole genome shotgun (WGS) entry which is preliminary data.</text>
</comment>
<keyword evidence="2" id="KW-0732">Signal</keyword>
<evidence type="ECO:0000256" key="1">
    <source>
        <dbReference type="SAM" id="MobiDB-lite"/>
    </source>
</evidence>
<name>A0A9W6JV59_9HYPH</name>
<feature type="compositionally biased region" description="Basic and acidic residues" evidence="1">
    <location>
        <begin position="44"/>
        <end position="53"/>
    </location>
</feature>
<organism evidence="3 4">
    <name type="scientific">Ancylobacter defluvii</name>
    <dbReference type="NCBI Taxonomy" id="1282440"/>
    <lineage>
        <taxon>Bacteria</taxon>
        <taxon>Pseudomonadati</taxon>
        <taxon>Pseudomonadota</taxon>
        <taxon>Alphaproteobacteria</taxon>
        <taxon>Hyphomicrobiales</taxon>
        <taxon>Xanthobacteraceae</taxon>
        <taxon>Ancylobacter</taxon>
    </lineage>
</organism>
<feature type="signal peptide" evidence="2">
    <location>
        <begin position="1"/>
        <end position="31"/>
    </location>
</feature>
<proteinExistence type="predicted"/>
<dbReference type="Proteomes" id="UP001143330">
    <property type="component" value="Unassembled WGS sequence"/>
</dbReference>
<sequence>MMAARTAFLAATFPTAVPGLSLLSAATPAFAQSNPRTRGGPTGDSDRLDDAWDDRRETEGSLFTASHVVELTSLADQTAVSARAIRCRWTGTPSARRRTSGRPSREDPLRRAE</sequence>
<gene>
    <name evidence="3" type="ORF">GCM10017653_18160</name>
</gene>
<feature type="chain" id="PRO_5040935665" evidence="2">
    <location>
        <begin position="32"/>
        <end position="113"/>
    </location>
</feature>
<dbReference type="AlphaFoldDB" id="A0A9W6JV59"/>
<evidence type="ECO:0000256" key="2">
    <source>
        <dbReference type="SAM" id="SignalP"/>
    </source>
</evidence>
<evidence type="ECO:0000313" key="3">
    <source>
        <dbReference type="EMBL" id="GLK83747.1"/>
    </source>
</evidence>
<feature type="region of interest" description="Disordered" evidence="1">
    <location>
        <begin position="89"/>
        <end position="113"/>
    </location>
</feature>
<keyword evidence="4" id="KW-1185">Reference proteome</keyword>